<dbReference type="Pfam" id="PF08570">
    <property type="entry name" value="DUF1761"/>
    <property type="match status" value="1"/>
</dbReference>
<keyword evidence="1" id="KW-0472">Membrane</keyword>
<comment type="caution">
    <text evidence="2">The sequence shown here is derived from an EMBL/GenBank/DDBJ whole genome shotgun (WGS) entry which is preliminary data.</text>
</comment>
<sequence length="142" mass="14937">MLKGVNWIAVIVAVVLLEGLGMLWYGPLFGQAWVAALGHTPDMANQNVMMALGAVNTLIVVLGLAWLLRRAGATSVNAAIMASLAAWFFFSFTTQALEYLYMGMSLPFVAINMGYLLVSFVVAGATLALVKIGAPAGRAATA</sequence>
<reference evidence="3" key="1">
    <citation type="submission" date="2018-05" db="EMBL/GenBank/DDBJ databases">
        <authorList>
            <person name="Li X."/>
        </authorList>
    </citation>
    <scope>NUCLEOTIDE SEQUENCE [LARGE SCALE GENOMIC DNA]</scope>
    <source>
        <strain evidence="3">HKS-05</strain>
    </source>
</reference>
<keyword evidence="3" id="KW-1185">Reference proteome</keyword>
<keyword evidence="1" id="KW-1133">Transmembrane helix</keyword>
<dbReference type="InterPro" id="IPR013879">
    <property type="entry name" value="DUF1761"/>
</dbReference>
<evidence type="ECO:0008006" key="4">
    <source>
        <dbReference type="Google" id="ProtNLM"/>
    </source>
</evidence>
<gene>
    <name evidence="2" type="ORF">DJ021_00045</name>
</gene>
<feature type="transmembrane region" description="Helical" evidence="1">
    <location>
        <begin position="80"/>
        <end position="102"/>
    </location>
</feature>
<dbReference type="RefSeq" id="WP_111455586.1">
    <property type="nucleotide sequence ID" value="NZ_QFYP01000001.1"/>
</dbReference>
<evidence type="ECO:0000313" key="2">
    <source>
        <dbReference type="EMBL" id="RAK58314.1"/>
    </source>
</evidence>
<feature type="transmembrane region" description="Helical" evidence="1">
    <location>
        <begin position="7"/>
        <end position="28"/>
    </location>
</feature>
<dbReference type="EMBL" id="QFYP01000001">
    <property type="protein sequence ID" value="RAK58314.1"/>
    <property type="molecule type" value="Genomic_DNA"/>
</dbReference>
<evidence type="ECO:0000256" key="1">
    <source>
        <dbReference type="SAM" id="Phobius"/>
    </source>
</evidence>
<dbReference type="Proteomes" id="UP000249842">
    <property type="component" value="Unassembled WGS sequence"/>
</dbReference>
<protein>
    <recommendedName>
        <fullName evidence="4">DUF1761 domain-containing protein</fullName>
    </recommendedName>
</protein>
<dbReference type="OrthoDB" id="7191819at2"/>
<proteinExistence type="predicted"/>
<dbReference type="AlphaFoldDB" id="A0A328AXK0"/>
<keyword evidence="1" id="KW-0812">Transmembrane</keyword>
<feature type="transmembrane region" description="Helical" evidence="1">
    <location>
        <begin position="108"/>
        <end position="130"/>
    </location>
</feature>
<name>A0A328AXK0_9CAUL</name>
<organism evidence="2 3">
    <name type="scientific">Phenylobacterium hankyongense</name>
    <dbReference type="NCBI Taxonomy" id="1813876"/>
    <lineage>
        <taxon>Bacteria</taxon>
        <taxon>Pseudomonadati</taxon>
        <taxon>Pseudomonadota</taxon>
        <taxon>Alphaproteobacteria</taxon>
        <taxon>Caulobacterales</taxon>
        <taxon>Caulobacteraceae</taxon>
        <taxon>Phenylobacterium</taxon>
    </lineage>
</organism>
<evidence type="ECO:0000313" key="3">
    <source>
        <dbReference type="Proteomes" id="UP000249842"/>
    </source>
</evidence>
<accession>A0A328AXK0</accession>
<feature type="transmembrane region" description="Helical" evidence="1">
    <location>
        <begin position="48"/>
        <end position="68"/>
    </location>
</feature>